<sequence length="105" mass="11238">MGIIVGGVFRGCQGQLLQSVWVGGVGRKACCRLSLKGTRWAQVQGSGLRPGEGGQSRWDEDCPDCAHPPPLRMTCESELSQLFWKASSEIATLPDPQQRGGSALP</sequence>
<proteinExistence type="predicted"/>
<organism evidence="1 2">
    <name type="scientific">Rangifer tarandus platyrhynchus</name>
    <name type="common">Svalbard reindeer</name>
    <dbReference type="NCBI Taxonomy" id="3082113"/>
    <lineage>
        <taxon>Eukaryota</taxon>
        <taxon>Metazoa</taxon>
        <taxon>Chordata</taxon>
        <taxon>Craniata</taxon>
        <taxon>Vertebrata</taxon>
        <taxon>Euteleostomi</taxon>
        <taxon>Mammalia</taxon>
        <taxon>Eutheria</taxon>
        <taxon>Laurasiatheria</taxon>
        <taxon>Artiodactyla</taxon>
        <taxon>Ruminantia</taxon>
        <taxon>Pecora</taxon>
        <taxon>Cervidae</taxon>
        <taxon>Odocoileinae</taxon>
        <taxon>Rangifer</taxon>
    </lineage>
</organism>
<dbReference type="Proteomes" id="UP001176941">
    <property type="component" value="Chromosome 25"/>
</dbReference>
<protein>
    <submittedName>
        <fullName evidence="1">Uncharacterized protein</fullName>
    </submittedName>
</protein>
<dbReference type="EMBL" id="OX459961">
    <property type="protein sequence ID" value="CAI9166176.1"/>
    <property type="molecule type" value="Genomic_DNA"/>
</dbReference>
<name>A0ABN8YZS2_RANTA</name>
<gene>
    <name evidence="1" type="ORF">MRATA1EN1_LOCUS15138</name>
</gene>
<reference evidence="1" key="1">
    <citation type="submission" date="2023-04" db="EMBL/GenBank/DDBJ databases">
        <authorList>
            <consortium name="ELIXIR-Norway"/>
        </authorList>
    </citation>
    <scope>NUCLEOTIDE SEQUENCE [LARGE SCALE GENOMIC DNA]</scope>
</reference>
<evidence type="ECO:0000313" key="1">
    <source>
        <dbReference type="EMBL" id="CAI9166176.1"/>
    </source>
</evidence>
<evidence type="ECO:0000313" key="2">
    <source>
        <dbReference type="Proteomes" id="UP001176941"/>
    </source>
</evidence>
<keyword evidence="2" id="KW-1185">Reference proteome</keyword>
<accession>A0ABN8YZS2</accession>